<gene>
    <name evidence="1" type="ORF">Plil01_001221200</name>
</gene>
<accession>A0A9W6UA02</accession>
<sequence length="88" mass="9775">MLTKVLLNFGELVKLTDYFHSISLSDRQPSQSSTTSVSRFATPESGMFGANNALSVLASFTYFFIRSTVGKWRTPSWLVSLSTNFRAA</sequence>
<organism evidence="1 2">
    <name type="scientific">Phytophthora lilii</name>
    <dbReference type="NCBI Taxonomy" id="2077276"/>
    <lineage>
        <taxon>Eukaryota</taxon>
        <taxon>Sar</taxon>
        <taxon>Stramenopiles</taxon>
        <taxon>Oomycota</taxon>
        <taxon>Peronosporomycetes</taxon>
        <taxon>Peronosporales</taxon>
        <taxon>Peronosporaceae</taxon>
        <taxon>Phytophthora</taxon>
    </lineage>
</organism>
<dbReference type="AlphaFoldDB" id="A0A9W6UA02"/>
<evidence type="ECO:0000313" key="1">
    <source>
        <dbReference type="EMBL" id="GMF28887.1"/>
    </source>
</evidence>
<name>A0A9W6UA02_9STRA</name>
<dbReference type="EMBL" id="BSXW01000742">
    <property type="protein sequence ID" value="GMF28887.1"/>
    <property type="molecule type" value="Genomic_DNA"/>
</dbReference>
<protein>
    <submittedName>
        <fullName evidence="1">Unnamed protein product</fullName>
    </submittedName>
</protein>
<comment type="caution">
    <text evidence="1">The sequence shown here is derived from an EMBL/GenBank/DDBJ whole genome shotgun (WGS) entry which is preliminary data.</text>
</comment>
<dbReference type="Proteomes" id="UP001165083">
    <property type="component" value="Unassembled WGS sequence"/>
</dbReference>
<reference evidence="1" key="1">
    <citation type="submission" date="2023-04" db="EMBL/GenBank/DDBJ databases">
        <title>Phytophthora lilii NBRC 32176.</title>
        <authorList>
            <person name="Ichikawa N."/>
            <person name="Sato H."/>
            <person name="Tonouchi N."/>
        </authorList>
    </citation>
    <scope>NUCLEOTIDE SEQUENCE</scope>
    <source>
        <strain evidence="1">NBRC 32176</strain>
    </source>
</reference>
<proteinExistence type="predicted"/>
<keyword evidence="2" id="KW-1185">Reference proteome</keyword>
<evidence type="ECO:0000313" key="2">
    <source>
        <dbReference type="Proteomes" id="UP001165083"/>
    </source>
</evidence>